<gene>
    <name evidence="3" type="ORF">AQZ59_00715</name>
    <name evidence="4" type="ORF">QP858_09825</name>
</gene>
<sequence length="110" mass="12041">MGQINYTFYILLNVVLPVAVTGVFVWAFIDAVARPPRQFALASQSKNFWLAMLGGGTLAYAAMSFLHIYLPLAGFIRLALFIAVVYYLGPERSKMGPGAGRGRGPQRGSW</sequence>
<dbReference type="PATRIC" id="fig|59561.3.peg.708"/>
<dbReference type="RefSeq" id="WP_062613221.1">
    <property type="nucleotide sequence ID" value="NZ_CALTZF010000026.1"/>
</dbReference>
<reference evidence="3 5" key="1">
    <citation type="submission" date="2015-11" db="EMBL/GenBank/DDBJ databases">
        <title>Draft Genome Sequence of the Type Strain Trueperella bernardiae LCDC 89-0504T, Isolated from Blood Culture.</title>
        <authorList>
            <person name="Bernier A.-M."/>
            <person name="Bernard K."/>
        </authorList>
    </citation>
    <scope>NUCLEOTIDE SEQUENCE [LARGE SCALE GENOMIC DNA]</scope>
    <source>
        <strain evidence="3 5">LCDC 89-0504</strain>
    </source>
</reference>
<keyword evidence="2" id="KW-1133">Transmembrane helix</keyword>
<evidence type="ECO:0000256" key="1">
    <source>
        <dbReference type="SAM" id="MobiDB-lite"/>
    </source>
</evidence>
<feature type="transmembrane region" description="Helical" evidence="2">
    <location>
        <begin position="6"/>
        <end position="28"/>
    </location>
</feature>
<feature type="compositionally biased region" description="Gly residues" evidence="1">
    <location>
        <begin position="97"/>
        <end position="110"/>
    </location>
</feature>
<protein>
    <submittedName>
        <fullName evidence="4">DUF2516 family protein</fullName>
    </submittedName>
</protein>
<dbReference type="Proteomes" id="UP000054404">
    <property type="component" value="Unassembled WGS sequence"/>
</dbReference>
<organism evidence="3 5">
    <name type="scientific">Trueperella bernardiae</name>
    <dbReference type="NCBI Taxonomy" id="59561"/>
    <lineage>
        <taxon>Bacteria</taxon>
        <taxon>Bacillati</taxon>
        <taxon>Actinomycetota</taxon>
        <taxon>Actinomycetes</taxon>
        <taxon>Actinomycetales</taxon>
        <taxon>Actinomycetaceae</taxon>
        <taxon>Trueperella</taxon>
    </lineage>
</organism>
<dbReference type="EMBL" id="JASPDQ010000035">
    <property type="protein sequence ID" value="MDK8602751.1"/>
    <property type="molecule type" value="Genomic_DNA"/>
</dbReference>
<dbReference type="Pfam" id="PF10724">
    <property type="entry name" value="DUF2516"/>
    <property type="match status" value="1"/>
</dbReference>
<accession>A0A0W1KK70</accession>
<feature type="transmembrane region" description="Helical" evidence="2">
    <location>
        <begin position="72"/>
        <end position="89"/>
    </location>
</feature>
<keyword evidence="5" id="KW-1185">Reference proteome</keyword>
<dbReference type="EMBL" id="LNIZ01000003">
    <property type="protein sequence ID" value="KTF04195.1"/>
    <property type="molecule type" value="Genomic_DNA"/>
</dbReference>
<evidence type="ECO:0000313" key="5">
    <source>
        <dbReference type="Proteomes" id="UP000054404"/>
    </source>
</evidence>
<name>A0A0W1KK70_9ACTO</name>
<evidence type="ECO:0000256" key="2">
    <source>
        <dbReference type="SAM" id="Phobius"/>
    </source>
</evidence>
<proteinExistence type="predicted"/>
<reference evidence="4" key="2">
    <citation type="submission" date="2023-05" db="EMBL/GenBank/DDBJ databases">
        <title>Genomic Catalog of Human Bladder Bacteria.</title>
        <authorList>
            <person name="Du J."/>
        </authorList>
    </citation>
    <scope>NUCLEOTIDE SEQUENCE</scope>
    <source>
        <strain evidence="4">UMB1304A</strain>
    </source>
</reference>
<dbReference type="InterPro" id="IPR019662">
    <property type="entry name" value="DUF2516"/>
</dbReference>
<dbReference type="STRING" id="59561.AQZ59_00715"/>
<dbReference type="AlphaFoldDB" id="A0A0W1KK70"/>
<feature type="region of interest" description="Disordered" evidence="1">
    <location>
        <begin position="91"/>
        <end position="110"/>
    </location>
</feature>
<comment type="caution">
    <text evidence="3">The sequence shown here is derived from an EMBL/GenBank/DDBJ whole genome shotgun (WGS) entry which is preliminary data.</text>
</comment>
<evidence type="ECO:0000313" key="4">
    <source>
        <dbReference type="EMBL" id="MDK8602751.1"/>
    </source>
</evidence>
<keyword evidence="2" id="KW-0472">Membrane</keyword>
<dbReference type="Proteomes" id="UP001225576">
    <property type="component" value="Unassembled WGS sequence"/>
</dbReference>
<dbReference type="OrthoDB" id="4774469at2"/>
<evidence type="ECO:0000313" key="3">
    <source>
        <dbReference type="EMBL" id="KTF04195.1"/>
    </source>
</evidence>
<keyword evidence="2" id="KW-0812">Transmembrane</keyword>